<dbReference type="PANTHER" id="PTHR33337">
    <property type="entry name" value="GFA DOMAIN-CONTAINING PROTEIN"/>
    <property type="match status" value="1"/>
</dbReference>
<dbReference type="InterPro" id="IPR011057">
    <property type="entry name" value="Mss4-like_sf"/>
</dbReference>
<dbReference type="PANTHER" id="PTHR33337:SF40">
    <property type="entry name" value="CENP-V_GFA DOMAIN-CONTAINING PROTEIN-RELATED"/>
    <property type="match status" value="1"/>
</dbReference>
<dbReference type="Gene3D" id="3.90.1590.10">
    <property type="entry name" value="glutathione-dependent formaldehyde- activating enzyme (gfa)"/>
    <property type="match status" value="1"/>
</dbReference>
<protein>
    <submittedName>
        <fullName evidence="6">GFA family protein</fullName>
    </submittedName>
</protein>
<keyword evidence="2" id="KW-0479">Metal-binding</keyword>
<evidence type="ECO:0000313" key="7">
    <source>
        <dbReference type="Proteomes" id="UP000539372"/>
    </source>
</evidence>
<name>A0A7Y0DZ11_9PROT</name>
<dbReference type="GO" id="GO:0046872">
    <property type="term" value="F:metal ion binding"/>
    <property type="evidence" value="ECO:0007669"/>
    <property type="project" value="UniProtKB-KW"/>
</dbReference>
<feature type="domain" description="CENP-V/GFA" evidence="5">
    <location>
        <begin position="11"/>
        <end position="132"/>
    </location>
</feature>
<comment type="similarity">
    <text evidence="1">Belongs to the Gfa family.</text>
</comment>
<dbReference type="PROSITE" id="PS51891">
    <property type="entry name" value="CENP_V_GFA"/>
    <property type="match status" value="1"/>
</dbReference>
<evidence type="ECO:0000313" key="6">
    <source>
        <dbReference type="EMBL" id="NMM44103.1"/>
    </source>
</evidence>
<dbReference type="Pfam" id="PF04828">
    <property type="entry name" value="GFA"/>
    <property type="match status" value="1"/>
</dbReference>
<comment type="caution">
    <text evidence="6">The sequence shown here is derived from an EMBL/GenBank/DDBJ whole genome shotgun (WGS) entry which is preliminary data.</text>
</comment>
<dbReference type="AlphaFoldDB" id="A0A7Y0DZ11"/>
<evidence type="ECO:0000256" key="3">
    <source>
        <dbReference type="ARBA" id="ARBA00022833"/>
    </source>
</evidence>
<proteinExistence type="inferred from homology"/>
<keyword evidence="4" id="KW-0456">Lyase</keyword>
<evidence type="ECO:0000256" key="4">
    <source>
        <dbReference type="ARBA" id="ARBA00023239"/>
    </source>
</evidence>
<reference evidence="6 7" key="1">
    <citation type="submission" date="2020-04" db="EMBL/GenBank/DDBJ databases">
        <title>Rhodospirillaceae bacterium KN72 isolated from deep sea.</title>
        <authorList>
            <person name="Zhang D.-C."/>
        </authorList>
    </citation>
    <scope>NUCLEOTIDE SEQUENCE [LARGE SCALE GENOMIC DNA]</scope>
    <source>
        <strain evidence="6 7">KN72</strain>
    </source>
</reference>
<dbReference type="InterPro" id="IPR006913">
    <property type="entry name" value="CENP-V/GFA"/>
</dbReference>
<gene>
    <name evidence="6" type="ORF">HH303_06420</name>
</gene>
<evidence type="ECO:0000256" key="2">
    <source>
        <dbReference type="ARBA" id="ARBA00022723"/>
    </source>
</evidence>
<dbReference type="GO" id="GO:0016846">
    <property type="term" value="F:carbon-sulfur lyase activity"/>
    <property type="evidence" value="ECO:0007669"/>
    <property type="project" value="InterPro"/>
</dbReference>
<accession>A0A7Y0DZ11</accession>
<dbReference type="EMBL" id="JABBNT010000002">
    <property type="protein sequence ID" value="NMM44103.1"/>
    <property type="molecule type" value="Genomic_DNA"/>
</dbReference>
<evidence type="ECO:0000256" key="1">
    <source>
        <dbReference type="ARBA" id="ARBA00005495"/>
    </source>
</evidence>
<dbReference type="RefSeq" id="WP_169624407.1">
    <property type="nucleotide sequence ID" value="NZ_JABBNT010000002.1"/>
</dbReference>
<dbReference type="Proteomes" id="UP000539372">
    <property type="component" value="Unassembled WGS sequence"/>
</dbReference>
<keyword evidence="3" id="KW-0862">Zinc</keyword>
<sequence>MSTEIIPPEKRTGGCLCGAIRYEIPYDLVGYADHCHCSMCRKQAAAVAVTWTATKREDFKLTRGALTFYHSSPGCRRGFCNTCGTPIAFYADATPEEVGLTMCSLDDEFIEPAVIHSEFGSGLRQFVLDPHLPTQETPPD</sequence>
<keyword evidence="7" id="KW-1185">Reference proteome</keyword>
<evidence type="ECO:0000259" key="5">
    <source>
        <dbReference type="PROSITE" id="PS51891"/>
    </source>
</evidence>
<dbReference type="SUPFAM" id="SSF51316">
    <property type="entry name" value="Mss4-like"/>
    <property type="match status" value="1"/>
</dbReference>
<organism evidence="6 7">
    <name type="scientific">Pacificispira spongiicola</name>
    <dbReference type="NCBI Taxonomy" id="2729598"/>
    <lineage>
        <taxon>Bacteria</taxon>
        <taxon>Pseudomonadati</taxon>
        <taxon>Pseudomonadota</taxon>
        <taxon>Alphaproteobacteria</taxon>
        <taxon>Rhodospirillales</taxon>
        <taxon>Rhodospirillaceae</taxon>
        <taxon>Pacificispira</taxon>
    </lineage>
</organism>